<name>A0A844YX56_9SPHN</name>
<evidence type="ECO:0000313" key="4">
    <source>
        <dbReference type="Proteomes" id="UP000466966"/>
    </source>
</evidence>
<dbReference type="EMBL" id="WTYV01000002">
    <property type="protein sequence ID" value="MXO71054.1"/>
    <property type="molecule type" value="Genomic_DNA"/>
</dbReference>
<feature type="chain" id="PRO_5032691701" evidence="2">
    <location>
        <begin position="20"/>
        <end position="344"/>
    </location>
</feature>
<dbReference type="PANTHER" id="PTHR30006:SF25">
    <property type="entry name" value="PHOSPHOGLYCERATE TRANSPORT REGULATORY PROTEIN PGTC"/>
    <property type="match status" value="1"/>
</dbReference>
<organism evidence="3 4">
    <name type="scientific">Alteraurantiacibacter buctensis</name>
    <dbReference type="NCBI Taxonomy" id="1503981"/>
    <lineage>
        <taxon>Bacteria</taxon>
        <taxon>Pseudomonadati</taxon>
        <taxon>Pseudomonadota</taxon>
        <taxon>Alphaproteobacteria</taxon>
        <taxon>Sphingomonadales</taxon>
        <taxon>Erythrobacteraceae</taxon>
        <taxon>Alteraurantiacibacter</taxon>
    </lineage>
</organism>
<dbReference type="InterPro" id="IPR006059">
    <property type="entry name" value="SBP"/>
</dbReference>
<evidence type="ECO:0000256" key="1">
    <source>
        <dbReference type="ARBA" id="ARBA00022729"/>
    </source>
</evidence>
<dbReference type="Proteomes" id="UP000466966">
    <property type="component" value="Unassembled WGS sequence"/>
</dbReference>
<dbReference type="SUPFAM" id="SSF53850">
    <property type="entry name" value="Periplasmic binding protein-like II"/>
    <property type="match status" value="1"/>
</dbReference>
<dbReference type="PANTHER" id="PTHR30006">
    <property type="entry name" value="THIAMINE-BINDING PERIPLASMIC PROTEIN-RELATED"/>
    <property type="match status" value="1"/>
</dbReference>
<proteinExistence type="predicted"/>
<feature type="signal peptide" evidence="2">
    <location>
        <begin position="1"/>
        <end position="19"/>
    </location>
</feature>
<evidence type="ECO:0000256" key="2">
    <source>
        <dbReference type="SAM" id="SignalP"/>
    </source>
</evidence>
<reference evidence="3 4" key="1">
    <citation type="submission" date="2019-12" db="EMBL/GenBank/DDBJ databases">
        <title>Genomic-based taxomic classification of the family Erythrobacteraceae.</title>
        <authorList>
            <person name="Xu L."/>
        </authorList>
    </citation>
    <scope>NUCLEOTIDE SEQUENCE [LARGE SCALE GENOMIC DNA]</scope>
    <source>
        <strain evidence="3 4">M0322</strain>
    </source>
</reference>
<dbReference type="RefSeq" id="WP_160771008.1">
    <property type="nucleotide sequence ID" value="NZ_WTYV01000002.1"/>
</dbReference>
<protein>
    <submittedName>
        <fullName evidence="3">Extracellular solute-binding protein</fullName>
    </submittedName>
</protein>
<dbReference type="PROSITE" id="PS51257">
    <property type="entry name" value="PROKAR_LIPOPROTEIN"/>
    <property type="match status" value="1"/>
</dbReference>
<dbReference type="Pfam" id="PF13416">
    <property type="entry name" value="SBP_bac_8"/>
    <property type="match status" value="1"/>
</dbReference>
<accession>A0A844YX56</accession>
<keyword evidence="1 2" id="KW-0732">Signal</keyword>
<dbReference type="OrthoDB" id="8673316at2"/>
<dbReference type="AlphaFoldDB" id="A0A844YX56"/>
<dbReference type="GO" id="GO:0030288">
    <property type="term" value="C:outer membrane-bounded periplasmic space"/>
    <property type="evidence" value="ECO:0007669"/>
    <property type="project" value="TreeGrafter"/>
</dbReference>
<sequence>MLRRLLIMVLLLLSGACERLDGTGETGTVVVYGTIDTPTIEPLLTAFEQGNPGIAVEYHSLTAAEVSERYLEDRRSGRTGPDLLINSAMDLQVQLANDGQAMPFAVPEIEQLPDWAHWRDRAFAVGVEPIVIGINTPADLGIAPDTSRAQLTEHLQQNRTRYLGRIGIYDPERSSTGMLLFNQDLEADPANWELVRTIGTLRPQLYQSSSEMIADVTAGKLLLAYGILGSYAFQQAADDDRFGIVMPGDYILLASRVALIPTSAPNPKLGQRLLGYLLSREGQQLIAQQGMIPVRLDLSNPYPELAGIRTRAIKVGPALLGNRDRMNTANFIRRWRTTMTPEEQ</sequence>
<dbReference type="Gene3D" id="3.40.190.10">
    <property type="entry name" value="Periplasmic binding protein-like II"/>
    <property type="match status" value="2"/>
</dbReference>
<gene>
    <name evidence="3" type="ORF">GRI99_05300</name>
</gene>
<comment type="caution">
    <text evidence="3">The sequence shown here is derived from an EMBL/GenBank/DDBJ whole genome shotgun (WGS) entry which is preliminary data.</text>
</comment>
<keyword evidence="4" id="KW-1185">Reference proteome</keyword>
<evidence type="ECO:0000313" key="3">
    <source>
        <dbReference type="EMBL" id="MXO71054.1"/>
    </source>
</evidence>